<keyword evidence="7" id="KW-0964">Secreted</keyword>
<keyword evidence="10" id="KW-0106">Calcium</keyword>
<evidence type="ECO:0000256" key="12">
    <source>
        <dbReference type="ARBA" id="ARBA00023098"/>
    </source>
</evidence>
<feature type="chain" id="PRO_5043327114" description="Phospholipase A2" evidence="16">
    <location>
        <begin position="19"/>
        <end position="297"/>
    </location>
</feature>
<reference evidence="18 19" key="1">
    <citation type="submission" date="2021-06" db="EMBL/GenBank/DDBJ databases">
        <title>Caerostris darwini draft genome.</title>
        <authorList>
            <person name="Kono N."/>
            <person name="Arakawa K."/>
        </authorList>
    </citation>
    <scope>NUCLEOTIDE SEQUENCE [LARGE SCALE GENOMIC DNA]</scope>
</reference>
<name>A0AAV4RQR6_9ARAC</name>
<evidence type="ECO:0000256" key="2">
    <source>
        <dbReference type="ARBA" id="ARBA00001913"/>
    </source>
</evidence>
<dbReference type="PANTHER" id="PTHR12253">
    <property type="entry name" value="RH14732P"/>
    <property type="match status" value="1"/>
</dbReference>
<dbReference type="AlphaFoldDB" id="A0AAV4RQR6"/>
<dbReference type="GO" id="GO:0005576">
    <property type="term" value="C:extracellular region"/>
    <property type="evidence" value="ECO:0007669"/>
    <property type="project" value="UniProtKB-SubCell"/>
</dbReference>
<proteinExistence type="inferred from homology"/>
<dbReference type="GO" id="GO:0046872">
    <property type="term" value="F:metal ion binding"/>
    <property type="evidence" value="ECO:0007669"/>
    <property type="project" value="UniProtKB-KW"/>
</dbReference>
<dbReference type="InterPro" id="IPR033113">
    <property type="entry name" value="PLA2_histidine"/>
</dbReference>
<feature type="signal peptide" evidence="16">
    <location>
        <begin position="1"/>
        <end position="18"/>
    </location>
</feature>
<keyword evidence="14" id="KW-1015">Disulfide bond</keyword>
<evidence type="ECO:0000256" key="6">
    <source>
        <dbReference type="ARBA" id="ARBA00021721"/>
    </source>
</evidence>
<evidence type="ECO:0000256" key="3">
    <source>
        <dbReference type="ARBA" id="ARBA00004613"/>
    </source>
</evidence>
<keyword evidence="13" id="KW-0865">Zymogen</keyword>
<dbReference type="PROSITE" id="PS00118">
    <property type="entry name" value="PA2_HIS"/>
    <property type="match status" value="1"/>
</dbReference>
<dbReference type="InterPro" id="IPR016090">
    <property type="entry name" value="PLA2-like_dom"/>
</dbReference>
<dbReference type="SUPFAM" id="SSF48619">
    <property type="entry name" value="Phospholipase A2, PLA2"/>
    <property type="match status" value="1"/>
</dbReference>
<sequence length="297" mass="33970">MLGVLLFLGGLCVSVAEGKGTESGSKPGRDWMFYVEEDSGRMVSVATNTLKNTLVDCYVSGDRSLITAVMQTVPKPNITIVDKPTLEQLAGICTYAKQNGHLSEEDGEDVSQKFGIFSGFFIYPGTKWCGAGNVSNDYEDLGQEVEADECCRDHDHCEDHIAGYESKHGLDNNSPFTKSHCDCDTQFYDCLRVANTRASNRVGKIFFNYIQMECFREDHPTTGCKRYKGWFRRRCQEYDYDLSRDPMWQMFDAQHYEVEPDEDNEVEDEYKGDVFEYMLRMVDIEEKFMALNNKDPK</sequence>
<dbReference type="EC" id="3.1.1.4" evidence="5"/>
<evidence type="ECO:0000256" key="16">
    <source>
        <dbReference type="SAM" id="SignalP"/>
    </source>
</evidence>
<evidence type="ECO:0000256" key="13">
    <source>
        <dbReference type="ARBA" id="ARBA00023145"/>
    </source>
</evidence>
<comment type="caution">
    <text evidence="18">The sequence shown here is derived from an EMBL/GenBank/DDBJ whole genome shotgun (WGS) entry which is preliminary data.</text>
</comment>
<evidence type="ECO:0000256" key="7">
    <source>
        <dbReference type="ARBA" id="ARBA00022525"/>
    </source>
</evidence>
<dbReference type="GO" id="GO:0016042">
    <property type="term" value="P:lipid catabolic process"/>
    <property type="evidence" value="ECO:0007669"/>
    <property type="project" value="UniProtKB-KW"/>
</dbReference>
<evidence type="ECO:0000256" key="4">
    <source>
        <dbReference type="ARBA" id="ARBA00009659"/>
    </source>
</evidence>
<evidence type="ECO:0000313" key="18">
    <source>
        <dbReference type="EMBL" id="GIY23767.1"/>
    </source>
</evidence>
<evidence type="ECO:0000256" key="5">
    <source>
        <dbReference type="ARBA" id="ARBA00013278"/>
    </source>
</evidence>
<evidence type="ECO:0000256" key="15">
    <source>
        <dbReference type="ARBA" id="ARBA00029903"/>
    </source>
</evidence>
<dbReference type="GO" id="GO:0004623">
    <property type="term" value="F:phospholipase A2 activity"/>
    <property type="evidence" value="ECO:0007669"/>
    <property type="project" value="UniProtKB-EC"/>
</dbReference>
<evidence type="ECO:0000256" key="10">
    <source>
        <dbReference type="ARBA" id="ARBA00022837"/>
    </source>
</evidence>
<comment type="catalytic activity">
    <reaction evidence="1">
        <text>a 1,2-diacyl-sn-glycero-3-phosphocholine + H2O = a 1-acyl-sn-glycero-3-phosphocholine + a fatty acid + H(+)</text>
        <dbReference type="Rhea" id="RHEA:15801"/>
        <dbReference type="ChEBI" id="CHEBI:15377"/>
        <dbReference type="ChEBI" id="CHEBI:15378"/>
        <dbReference type="ChEBI" id="CHEBI:28868"/>
        <dbReference type="ChEBI" id="CHEBI:57643"/>
        <dbReference type="ChEBI" id="CHEBI:58168"/>
        <dbReference type="EC" id="3.1.1.4"/>
    </reaction>
</comment>
<evidence type="ECO:0000256" key="8">
    <source>
        <dbReference type="ARBA" id="ARBA00022723"/>
    </source>
</evidence>
<dbReference type="Gene3D" id="1.20.90.10">
    <property type="entry name" value="Phospholipase A2 domain"/>
    <property type="match status" value="1"/>
</dbReference>
<keyword evidence="8" id="KW-0479">Metal-binding</keyword>
<protein>
    <recommendedName>
        <fullName evidence="6">Phospholipase A2</fullName>
        <ecNumber evidence="5">3.1.1.4</ecNumber>
    </recommendedName>
    <alternativeName>
        <fullName evidence="15">Phosphatidylcholine 2-acylhydrolase</fullName>
    </alternativeName>
</protein>
<keyword evidence="11" id="KW-0442">Lipid degradation</keyword>
<dbReference type="GO" id="GO:0050482">
    <property type="term" value="P:arachidonate secretion"/>
    <property type="evidence" value="ECO:0007669"/>
    <property type="project" value="InterPro"/>
</dbReference>
<dbReference type="GO" id="GO:0006644">
    <property type="term" value="P:phospholipid metabolic process"/>
    <property type="evidence" value="ECO:0007669"/>
    <property type="project" value="InterPro"/>
</dbReference>
<keyword evidence="19" id="KW-1185">Reference proteome</keyword>
<feature type="domain" description="Phospholipase A2-like central" evidence="17">
    <location>
        <begin position="122"/>
        <end position="217"/>
    </location>
</feature>
<evidence type="ECO:0000256" key="1">
    <source>
        <dbReference type="ARBA" id="ARBA00001604"/>
    </source>
</evidence>
<dbReference type="FunFam" id="1.20.90.10:FF:000002">
    <property type="entry name" value="Phospholipase A2 group III"/>
    <property type="match status" value="1"/>
</dbReference>
<dbReference type="CDD" id="cd04704">
    <property type="entry name" value="PLA2_bee_venom_like"/>
    <property type="match status" value="1"/>
</dbReference>
<dbReference type="EMBL" id="BPLQ01006581">
    <property type="protein sequence ID" value="GIY23767.1"/>
    <property type="molecule type" value="Genomic_DNA"/>
</dbReference>
<accession>A0AAV4RQR6</accession>
<keyword evidence="9" id="KW-0378">Hydrolase</keyword>
<evidence type="ECO:0000256" key="14">
    <source>
        <dbReference type="ARBA" id="ARBA00023157"/>
    </source>
</evidence>
<evidence type="ECO:0000256" key="11">
    <source>
        <dbReference type="ARBA" id="ARBA00022963"/>
    </source>
</evidence>
<comment type="cofactor">
    <cofactor evidence="2">
        <name>Ca(2+)</name>
        <dbReference type="ChEBI" id="CHEBI:29108"/>
    </cofactor>
</comment>
<organism evidence="18 19">
    <name type="scientific">Caerostris darwini</name>
    <dbReference type="NCBI Taxonomy" id="1538125"/>
    <lineage>
        <taxon>Eukaryota</taxon>
        <taxon>Metazoa</taxon>
        <taxon>Ecdysozoa</taxon>
        <taxon>Arthropoda</taxon>
        <taxon>Chelicerata</taxon>
        <taxon>Arachnida</taxon>
        <taxon>Araneae</taxon>
        <taxon>Araneomorphae</taxon>
        <taxon>Entelegynae</taxon>
        <taxon>Araneoidea</taxon>
        <taxon>Araneidae</taxon>
        <taxon>Caerostris</taxon>
    </lineage>
</organism>
<comment type="similarity">
    <text evidence="4">Belongs to the phospholipase A2 family. Group III subfamily.</text>
</comment>
<evidence type="ECO:0000313" key="19">
    <source>
        <dbReference type="Proteomes" id="UP001054837"/>
    </source>
</evidence>
<comment type="subcellular location">
    <subcellularLocation>
        <location evidence="3">Secreted</location>
    </subcellularLocation>
</comment>
<keyword evidence="16" id="KW-0732">Signal</keyword>
<dbReference type="Pfam" id="PF05826">
    <property type="entry name" value="Phospholip_A2_2"/>
    <property type="match status" value="1"/>
</dbReference>
<gene>
    <name evidence="18" type="ORF">CDAR_418101</name>
</gene>
<evidence type="ECO:0000256" key="9">
    <source>
        <dbReference type="ARBA" id="ARBA00022801"/>
    </source>
</evidence>
<keyword evidence="12" id="KW-0443">Lipid metabolism</keyword>
<evidence type="ECO:0000259" key="17">
    <source>
        <dbReference type="Pfam" id="PF05826"/>
    </source>
</evidence>
<dbReference type="Proteomes" id="UP001054837">
    <property type="component" value="Unassembled WGS sequence"/>
</dbReference>
<dbReference type="InterPro" id="IPR036444">
    <property type="entry name" value="PLipase_A2_dom_sf"/>
</dbReference>